<dbReference type="EMBL" id="JAPNKA010000001">
    <property type="protein sequence ID" value="MCY1077700.1"/>
    <property type="molecule type" value="Genomic_DNA"/>
</dbReference>
<dbReference type="Proteomes" id="UP001207654">
    <property type="component" value="Unassembled WGS sequence"/>
</dbReference>
<dbReference type="Pfam" id="PF00583">
    <property type="entry name" value="Acetyltransf_1"/>
    <property type="match status" value="1"/>
</dbReference>
<sequence>MSTRDLETGSERLREVLEPPRRAFIPLPDTQVIERPGWLQLITPSLRQGGLNEVAFSALDEKEADAVIDETIETYRRLGLRFRWSVGPDSRPADLAERLERRGLRRNETLGMIRETADAPASSEGDVTVEQVDEHTVEEYSRTMAEGWEMTDPAPIIAFNRLVLAHPAGRHRLFLARYRGAPAGTAGLVAFERSVYLLGGVVLPTFRKRGLYRALVTARLHYAAGRGIPFATSHARASTSAPLLERLGFETLCRFPMFTND</sequence>
<dbReference type="SUPFAM" id="SSF55729">
    <property type="entry name" value="Acyl-CoA N-acyltransferases (Nat)"/>
    <property type="match status" value="1"/>
</dbReference>
<accession>A0ABT4A7S4</accession>
<keyword evidence="3" id="KW-1185">Reference proteome</keyword>
<evidence type="ECO:0000259" key="1">
    <source>
        <dbReference type="PROSITE" id="PS51186"/>
    </source>
</evidence>
<dbReference type="CDD" id="cd04301">
    <property type="entry name" value="NAT_SF"/>
    <property type="match status" value="1"/>
</dbReference>
<proteinExistence type="predicted"/>
<dbReference type="InterPro" id="IPR000182">
    <property type="entry name" value="GNAT_dom"/>
</dbReference>
<feature type="domain" description="N-acetyltransferase" evidence="1">
    <location>
        <begin position="127"/>
        <end position="261"/>
    </location>
</feature>
<gene>
    <name evidence="2" type="ORF">OV287_24840</name>
</gene>
<organism evidence="2 3">
    <name type="scientific">Archangium lansingense</name>
    <dbReference type="NCBI Taxonomy" id="2995310"/>
    <lineage>
        <taxon>Bacteria</taxon>
        <taxon>Pseudomonadati</taxon>
        <taxon>Myxococcota</taxon>
        <taxon>Myxococcia</taxon>
        <taxon>Myxococcales</taxon>
        <taxon>Cystobacterineae</taxon>
        <taxon>Archangiaceae</taxon>
        <taxon>Archangium</taxon>
    </lineage>
</organism>
<evidence type="ECO:0000313" key="2">
    <source>
        <dbReference type="EMBL" id="MCY1077700.1"/>
    </source>
</evidence>
<dbReference type="InterPro" id="IPR016181">
    <property type="entry name" value="Acyl_CoA_acyltransferase"/>
</dbReference>
<comment type="caution">
    <text evidence="2">The sequence shown here is derived from an EMBL/GenBank/DDBJ whole genome shotgun (WGS) entry which is preliminary data.</text>
</comment>
<dbReference type="Gene3D" id="3.40.630.30">
    <property type="match status" value="1"/>
</dbReference>
<name>A0ABT4A7S4_9BACT</name>
<protein>
    <submittedName>
        <fullName evidence="2">GNAT family N-acetyltransferase</fullName>
    </submittedName>
</protein>
<dbReference type="PROSITE" id="PS51186">
    <property type="entry name" value="GNAT"/>
    <property type="match status" value="1"/>
</dbReference>
<dbReference type="RefSeq" id="WP_267536517.1">
    <property type="nucleotide sequence ID" value="NZ_JAPNKA010000001.1"/>
</dbReference>
<reference evidence="2 3" key="1">
    <citation type="submission" date="2022-11" db="EMBL/GenBank/DDBJ databases">
        <title>Minimal conservation of predation-associated metabolite biosynthetic gene clusters underscores biosynthetic potential of Myxococcota including descriptions for ten novel species: Archangium lansinium sp. nov., Myxococcus landrumus sp. nov., Nannocystis bai.</title>
        <authorList>
            <person name="Ahearne A."/>
            <person name="Stevens C."/>
            <person name="Phillips K."/>
        </authorList>
    </citation>
    <scope>NUCLEOTIDE SEQUENCE [LARGE SCALE GENOMIC DNA]</scope>
    <source>
        <strain evidence="2 3">MIWBW</strain>
    </source>
</reference>
<evidence type="ECO:0000313" key="3">
    <source>
        <dbReference type="Proteomes" id="UP001207654"/>
    </source>
</evidence>